<evidence type="ECO:0000256" key="4">
    <source>
        <dbReference type="ARBA" id="ARBA00023136"/>
    </source>
</evidence>
<evidence type="ECO:0000256" key="5">
    <source>
        <dbReference type="SAM" id="MobiDB-lite"/>
    </source>
</evidence>
<protein>
    <submittedName>
        <fullName evidence="8">Hemocyanin type 1</fullName>
    </submittedName>
</protein>
<dbReference type="PANTHER" id="PTHR37422">
    <property type="entry name" value="TEICHURONIC ACID BIOSYNTHESIS PROTEIN TUAE"/>
    <property type="match status" value="1"/>
</dbReference>
<feature type="transmembrane region" description="Helical" evidence="6">
    <location>
        <begin position="328"/>
        <end position="346"/>
    </location>
</feature>
<evidence type="ECO:0000313" key="8">
    <source>
        <dbReference type="EMBL" id="EMI28200.1"/>
    </source>
</evidence>
<feature type="transmembrane region" description="Helical" evidence="6">
    <location>
        <begin position="190"/>
        <end position="209"/>
    </location>
</feature>
<evidence type="ECO:0000256" key="1">
    <source>
        <dbReference type="ARBA" id="ARBA00004141"/>
    </source>
</evidence>
<feature type="transmembrane region" description="Helical" evidence="6">
    <location>
        <begin position="78"/>
        <end position="99"/>
    </location>
</feature>
<dbReference type="InterPro" id="IPR007016">
    <property type="entry name" value="O-antigen_ligase-rel_domated"/>
</dbReference>
<feature type="region of interest" description="Disordered" evidence="5">
    <location>
        <begin position="1"/>
        <end position="36"/>
    </location>
</feature>
<accession>M5S9N0</accession>
<dbReference type="GO" id="GO:0016020">
    <property type="term" value="C:membrane"/>
    <property type="evidence" value="ECO:0007669"/>
    <property type="project" value="UniProtKB-SubCell"/>
</dbReference>
<feature type="transmembrane region" description="Helical" evidence="6">
    <location>
        <begin position="41"/>
        <end position="66"/>
    </location>
</feature>
<dbReference type="PANTHER" id="PTHR37422:SF13">
    <property type="entry name" value="LIPOPOLYSACCHARIDE BIOSYNTHESIS PROTEIN PA4999-RELATED"/>
    <property type="match status" value="1"/>
</dbReference>
<proteinExistence type="predicted"/>
<sequence>MAAAGQVNRKRRPGTPKQSLNQESTVGSVDDSKSVSKGSPFVAAGSGGMTSVVLAAFAALMMWAFYHPSDSTEVEQGGALGWCLSALLIVAAVQFLRVGRSILSGDREHRLQESANRKSGLLVDGIVWLLAAWIGCSAISQLYVPSGFGDEAWGIGGDWRSASNEAWVWIVGAVWFVVLRRCLRDRVNQFALLGLMVVGGVLLATHALHQVHVSLPQTLREYNADPERVLAEVGINAPEGSNARMIFENRLRDGGPTATYALANTLAGLLAMALVVVIAVLLRVFGKAFPGAVAKLRFWQSAVERESPAGDPEDDSSKHERDASLSQHVVVLAGLALAATVLALALKDTQSRAGVLSVLIVGGCVLVDFVWANAFGRRVVTALLLAISAVFAALPLAARGWFGTGWIAALPESVRYRFQYWDATWRLVEYSPWTGSGPGNYQQAYHQFRLPESHEIIADPHHFVAETFGAGGLPAGILLVALLVVGGWMIWRAECPADASSLGESSEKAAAPRSQLGVAGWCIPMGAFLGWLAVWGVGIGNQQLPDFDAHLIAIPLACAVGWLWWFKMSNASVTVEAESEVTHGETTRAFRWDVRRIAWFVLAAGLLHLSFSGGWTVPGIAVVLWTLAAIVLSPATTPPHSSAAKVTNVASGKVTETAVIAAMAGVAAVGLSMVSYRPVTESKQWMADADLQIRRGNLVGVKKLCERAMLADPHAFDPAMFRLHAMEQHWVQRVVANRSATDMEPRFKDALADAIQRAGNDPSKLQAIGELMLHRYQIGGETEVLAQAGRIYDRCQLLSPQHQGVAAQRAVIAETEGESAEAVRELAEKAVVLSESGGVVTRKLSLQFVLVVRPIGSSAIRQPVRQSAEEAMDSLRL</sequence>
<feature type="transmembrane region" description="Helical" evidence="6">
    <location>
        <begin position="516"/>
        <end position="537"/>
    </location>
</feature>
<feature type="transmembrane region" description="Helical" evidence="6">
    <location>
        <begin position="120"/>
        <end position="144"/>
    </location>
</feature>
<feature type="transmembrane region" description="Helical" evidence="6">
    <location>
        <begin position="468"/>
        <end position="491"/>
    </location>
</feature>
<dbReference type="Proteomes" id="UP000011996">
    <property type="component" value="Unassembled WGS sequence"/>
</dbReference>
<dbReference type="InterPro" id="IPR051533">
    <property type="entry name" value="WaaL-like"/>
</dbReference>
<keyword evidence="4 6" id="KW-0472">Membrane</keyword>
<organism evidence="8 9">
    <name type="scientific">Rhodopirellula europaea SH398</name>
    <dbReference type="NCBI Taxonomy" id="1263868"/>
    <lineage>
        <taxon>Bacteria</taxon>
        <taxon>Pseudomonadati</taxon>
        <taxon>Planctomycetota</taxon>
        <taxon>Planctomycetia</taxon>
        <taxon>Pirellulales</taxon>
        <taxon>Pirellulaceae</taxon>
        <taxon>Rhodopirellula</taxon>
    </lineage>
</organism>
<comment type="caution">
    <text evidence="8">The sequence shown here is derived from an EMBL/GenBank/DDBJ whole genome shotgun (WGS) entry which is preliminary data.</text>
</comment>
<keyword evidence="2 6" id="KW-0812">Transmembrane</keyword>
<feature type="transmembrane region" description="Helical" evidence="6">
    <location>
        <begin position="260"/>
        <end position="285"/>
    </location>
</feature>
<name>M5S9N0_9BACT</name>
<reference evidence="8 9" key="1">
    <citation type="journal article" date="2013" name="Mar. Genomics">
        <title>Expression of sulfatases in Rhodopirellula baltica and the diversity of sulfatases in the genus Rhodopirellula.</title>
        <authorList>
            <person name="Wegner C.E."/>
            <person name="Richter-Heitmann T."/>
            <person name="Klindworth A."/>
            <person name="Klockow C."/>
            <person name="Richter M."/>
            <person name="Achstetter T."/>
            <person name="Glockner F.O."/>
            <person name="Harder J."/>
        </authorList>
    </citation>
    <scope>NUCLEOTIDE SEQUENCE [LARGE SCALE GENOMIC DNA]</scope>
    <source>
        <strain evidence="8 9">SH398</strain>
    </source>
</reference>
<dbReference type="STRING" id="1263868.RESH_01161"/>
<feature type="transmembrane region" description="Helical" evidence="6">
    <location>
        <begin position="352"/>
        <end position="372"/>
    </location>
</feature>
<feature type="compositionally biased region" description="Polar residues" evidence="5">
    <location>
        <begin position="16"/>
        <end position="25"/>
    </location>
</feature>
<comment type="subcellular location">
    <subcellularLocation>
        <location evidence="1">Membrane</location>
        <topology evidence="1">Multi-pass membrane protein</topology>
    </subcellularLocation>
</comment>
<feature type="transmembrane region" description="Helical" evidence="6">
    <location>
        <begin position="658"/>
        <end position="676"/>
    </location>
</feature>
<keyword evidence="3 6" id="KW-1133">Transmembrane helix</keyword>
<dbReference type="AlphaFoldDB" id="M5S9N0"/>
<dbReference type="Pfam" id="PF04932">
    <property type="entry name" value="Wzy_C"/>
    <property type="match status" value="1"/>
</dbReference>
<evidence type="ECO:0000256" key="2">
    <source>
        <dbReference type="ARBA" id="ARBA00022692"/>
    </source>
</evidence>
<evidence type="ECO:0000256" key="6">
    <source>
        <dbReference type="SAM" id="Phobius"/>
    </source>
</evidence>
<evidence type="ECO:0000256" key="3">
    <source>
        <dbReference type="ARBA" id="ARBA00022989"/>
    </source>
</evidence>
<feature type="transmembrane region" description="Helical" evidence="6">
    <location>
        <begin position="597"/>
        <end position="630"/>
    </location>
</feature>
<feature type="transmembrane region" description="Helical" evidence="6">
    <location>
        <begin position="166"/>
        <end position="183"/>
    </location>
</feature>
<dbReference type="PATRIC" id="fig|1263868.3.peg.1247"/>
<evidence type="ECO:0000259" key="7">
    <source>
        <dbReference type="Pfam" id="PF04932"/>
    </source>
</evidence>
<feature type="transmembrane region" description="Helical" evidence="6">
    <location>
        <begin position="379"/>
        <end position="402"/>
    </location>
</feature>
<feature type="transmembrane region" description="Helical" evidence="6">
    <location>
        <begin position="549"/>
        <end position="566"/>
    </location>
</feature>
<gene>
    <name evidence="8" type="ORF">RESH_01161</name>
</gene>
<evidence type="ECO:0000313" key="9">
    <source>
        <dbReference type="Proteomes" id="UP000011996"/>
    </source>
</evidence>
<feature type="domain" description="O-antigen ligase-related" evidence="7">
    <location>
        <begin position="339"/>
        <end position="480"/>
    </location>
</feature>
<dbReference type="EMBL" id="ANOF01000042">
    <property type="protein sequence ID" value="EMI28200.1"/>
    <property type="molecule type" value="Genomic_DNA"/>
</dbReference>